<name>A0A382S5C8_9ZZZZ</name>
<sequence length="212" mass="20843">MAVIKIKRSTGGDVPGSLSAGELAVTYGGSGTGPKRLFVGNAAGNGLIVVGGELFTDMLDHTAGTLTASSALLADATSAMSSVIVGNNATAAGTVVFNEGTNNGTSKITLAGVADVGASSKTLTLPNVTDTLVGKTTTDTLTNKTLTSPTINTPTITGDTTFSDGAYDFDIASHDTSNGLKLGGTLVSATAAELNLLDGSTAGSVVNSKAVV</sequence>
<evidence type="ECO:0008006" key="2">
    <source>
        <dbReference type="Google" id="ProtNLM"/>
    </source>
</evidence>
<feature type="non-terminal residue" evidence="1">
    <location>
        <position position="212"/>
    </location>
</feature>
<evidence type="ECO:0000313" key="1">
    <source>
        <dbReference type="EMBL" id="SVD05104.1"/>
    </source>
</evidence>
<reference evidence="1" key="1">
    <citation type="submission" date="2018-05" db="EMBL/GenBank/DDBJ databases">
        <authorList>
            <person name="Lanie J.A."/>
            <person name="Ng W.-L."/>
            <person name="Kazmierczak K.M."/>
            <person name="Andrzejewski T.M."/>
            <person name="Davidsen T.M."/>
            <person name="Wayne K.J."/>
            <person name="Tettelin H."/>
            <person name="Glass J.I."/>
            <person name="Rusch D."/>
            <person name="Podicherti R."/>
            <person name="Tsui H.-C.T."/>
            <person name="Winkler M.E."/>
        </authorList>
    </citation>
    <scope>NUCLEOTIDE SEQUENCE</scope>
</reference>
<gene>
    <name evidence="1" type="ORF">METZ01_LOCUS357958</name>
</gene>
<organism evidence="1">
    <name type="scientific">marine metagenome</name>
    <dbReference type="NCBI Taxonomy" id="408172"/>
    <lineage>
        <taxon>unclassified sequences</taxon>
        <taxon>metagenomes</taxon>
        <taxon>ecological metagenomes</taxon>
    </lineage>
</organism>
<accession>A0A382S5C8</accession>
<proteinExistence type="predicted"/>
<protein>
    <recommendedName>
        <fullName evidence="2">Major tropism determinant N-terminal domain-containing protein</fullName>
    </recommendedName>
</protein>
<dbReference type="AlphaFoldDB" id="A0A382S5C8"/>
<dbReference type="EMBL" id="UINC01126550">
    <property type="protein sequence ID" value="SVD05104.1"/>
    <property type="molecule type" value="Genomic_DNA"/>
</dbReference>